<dbReference type="InterPro" id="IPR036691">
    <property type="entry name" value="Endo/exonu/phosph_ase_sf"/>
</dbReference>
<dbReference type="PANTHER" id="PTHR33116:SF84">
    <property type="entry name" value="RNA-DIRECTED DNA POLYMERASE"/>
    <property type="match status" value="1"/>
</dbReference>
<accession>A0AAW2IKK9</accession>
<dbReference type="PANTHER" id="PTHR33116">
    <property type="entry name" value="REVERSE TRANSCRIPTASE ZINC-BINDING DOMAIN-CONTAINING PROTEIN-RELATED-RELATED"/>
    <property type="match status" value="1"/>
</dbReference>
<gene>
    <name evidence="2" type="ORF">Sradi_7255200</name>
</gene>
<dbReference type="SUPFAM" id="SSF56219">
    <property type="entry name" value="DNase I-like"/>
    <property type="match status" value="1"/>
</dbReference>
<protein>
    <submittedName>
        <fullName evidence="2">Retrovirus-related Pol polyprotein from type-2 retrotransposable element R2DM</fullName>
    </submittedName>
</protein>
<reference evidence="2" key="2">
    <citation type="journal article" date="2024" name="Plant">
        <title>Genomic evolution and insights into agronomic trait innovations of Sesamum species.</title>
        <authorList>
            <person name="Miao H."/>
            <person name="Wang L."/>
            <person name="Qu L."/>
            <person name="Liu H."/>
            <person name="Sun Y."/>
            <person name="Le M."/>
            <person name="Wang Q."/>
            <person name="Wei S."/>
            <person name="Zheng Y."/>
            <person name="Lin W."/>
            <person name="Duan Y."/>
            <person name="Cao H."/>
            <person name="Xiong S."/>
            <person name="Wang X."/>
            <person name="Wei L."/>
            <person name="Li C."/>
            <person name="Ma Q."/>
            <person name="Ju M."/>
            <person name="Zhao R."/>
            <person name="Li G."/>
            <person name="Mu C."/>
            <person name="Tian Q."/>
            <person name="Mei H."/>
            <person name="Zhang T."/>
            <person name="Gao T."/>
            <person name="Zhang H."/>
        </authorList>
    </citation>
    <scope>NUCLEOTIDE SEQUENCE</scope>
    <source>
        <strain evidence="2">G02</strain>
    </source>
</reference>
<dbReference type="InterPro" id="IPR000477">
    <property type="entry name" value="RT_dom"/>
</dbReference>
<dbReference type="PROSITE" id="PS50878">
    <property type="entry name" value="RT_POL"/>
    <property type="match status" value="1"/>
</dbReference>
<dbReference type="Gene3D" id="3.60.10.10">
    <property type="entry name" value="Endonuclease/exonuclease/phosphatase"/>
    <property type="match status" value="1"/>
</dbReference>
<evidence type="ECO:0000259" key="1">
    <source>
        <dbReference type="PROSITE" id="PS50878"/>
    </source>
</evidence>
<organism evidence="2">
    <name type="scientific">Sesamum radiatum</name>
    <name type="common">Black benniseed</name>
    <dbReference type="NCBI Taxonomy" id="300843"/>
    <lineage>
        <taxon>Eukaryota</taxon>
        <taxon>Viridiplantae</taxon>
        <taxon>Streptophyta</taxon>
        <taxon>Embryophyta</taxon>
        <taxon>Tracheophyta</taxon>
        <taxon>Spermatophyta</taxon>
        <taxon>Magnoliopsida</taxon>
        <taxon>eudicotyledons</taxon>
        <taxon>Gunneridae</taxon>
        <taxon>Pentapetalae</taxon>
        <taxon>asterids</taxon>
        <taxon>lamiids</taxon>
        <taxon>Lamiales</taxon>
        <taxon>Pedaliaceae</taxon>
        <taxon>Sesamum</taxon>
    </lineage>
</organism>
<dbReference type="SUPFAM" id="SSF56672">
    <property type="entry name" value="DNA/RNA polymerases"/>
    <property type="match status" value="1"/>
</dbReference>
<dbReference type="EMBL" id="JACGWJ010001398">
    <property type="protein sequence ID" value="KAL0282661.1"/>
    <property type="molecule type" value="Genomic_DNA"/>
</dbReference>
<sequence length="1189" mass="135586">MLNFHSKLPKHLIVLSPSLSEGRETPIKVDIEYEWLPLRCTNCCSLGHTVAACPEKKEARPRPPVAVYVQKHQPGGENKPSGQKDEVLARCVQVEVTRSGCPNWQSDKAVHDVDNVLATQRTNISSSSEFSRPKSEQVTSKGKEIVVYNPFAILDSAGEEGAAGTVGQLVRDRRLQFLGVLETRVRRDKVQGFAPICCRIGVGLMIIRVRGGVYGLLGMRLRLLWAELLSISADVTDLPWCVLGDFNVVADASESFGNSVEATQSMAEFREFIMEAGLAHLPFTGCPFTWHNCSSGSRSLWRRLDRVLVNDNWLIRWPQASYLSALPQTSDHSPLILLGDQRRMAGGTFRFDNFLTSQPGFLQSVRHVWCHRIHGTKMYEVTRKLKALKPLFRAQRKNKGDLANNVCLAKGFLEKAQSLFDMFKEDALLLLVQWCRQVYCRAVAIEDSVLRQRAKLRWLKYGDKCSKAFFRKINRTRAKMRVFQITSAAGVSLTEEDQIVAEFIAYYEALLGGNRLQRSLQLDFLQPYLKHTLSMEEAAELTLPITPTEIKDAFLTFLRTVLRALTVSEFFASGRMLKQINATVLVLIPKVQMPTRIPEFRPIACCNVLYKAISKILVKRMQRVLHKLIDYSQNAFIPGRCIADNIMLAQELLSGYNQARLPKRCTIKIDIQKAYDSVQWDFLFETLKLFQFPLQFITWIEQCVTTAMFSISLNGCLHFFAGARGLRQGDPVSPYLFVIVMEILHVLLKLRIQSEEEFRYHWKCSELGIINLCFADDVLIFCAGDLTSVRLISEVLEEFEGLSGLRVNPSKSTIILSKSVQQDRQILLNQVGFQEGKLPIKYLGVPLTASRLTVADCRPILEKVSARLAGWGHLNLSLAGRAQLLKSVLASLHVYWSSVFFLPKSIIKVIEQRMRAFLWKGSTGSGLAKVSWDHVCKSKEEGGLGLRRVLYMNQALMLKNVWRLLQEDPNSIWVAWVLRYRLRRHSIWTVNTTTASWCWKQLVKASFLIKDGIEYRVGYGNRFRIWTDLWHPSSPLIHTFPRGPILSGLPKDARLLMVIRQGQWCWPAETETEIQQIMAALPALHPQQSDQILWKTSWLNMGWQTDIIWASRRWRGRHLLNEASRALLASIVYHVWSERNSRIFSDTASSAETVACRALEEVRLRIIGEDLKPSLQQLVLFRIWHIPWC</sequence>
<evidence type="ECO:0000313" key="2">
    <source>
        <dbReference type="EMBL" id="KAL0282661.1"/>
    </source>
</evidence>
<proteinExistence type="predicted"/>
<comment type="caution">
    <text evidence="2">The sequence shown here is derived from an EMBL/GenBank/DDBJ whole genome shotgun (WGS) entry which is preliminary data.</text>
</comment>
<feature type="domain" description="Reverse transcriptase" evidence="1">
    <location>
        <begin position="569"/>
        <end position="847"/>
    </location>
</feature>
<dbReference type="CDD" id="cd01650">
    <property type="entry name" value="RT_nLTR_like"/>
    <property type="match status" value="1"/>
</dbReference>
<dbReference type="InterPro" id="IPR043502">
    <property type="entry name" value="DNA/RNA_pol_sf"/>
</dbReference>
<dbReference type="AlphaFoldDB" id="A0AAW2IKK9"/>
<dbReference type="Pfam" id="PF00078">
    <property type="entry name" value="RVT_1"/>
    <property type="match status" value="1"/>
</dbReference>
<name>A0AAW2IKK9_SESRA</name>
<reference evidence="2" key="1">
    <citation type="submission" date="2020-06" db="EMBL/GenBank/DDBJ databases">
        <authorList>
            <person name="Li T."/>
            <person name="Hu X."/>
            <person name="Zhang T."/>
            <person name="Song X."/>
            <person name="Zhang H."/>
            <person name="Dai N."/>
            <person name="Sheng W."/>
            <person name="Hou X."/>
            <person name="Wei L."/>
        </authorList>
    </citation>
    <scope>NUCLEOTIDE SEQUENCE</scope>
    <source>
        <strain evidence="2">G02</strain>
        <tissue evidence="2">Leaf</tissue>
    </source>
</reference>